<reference evidence="1" key="1">
    <citation type="submission" date="2011-02" db="EMBL/GenBank/DDBJ databases">
        <title>The genome of the leaf-cutting ant Acromyrmex echinatior suggests key adaptations to social evolution and fungus farming.</title>
        <authorList>
            <person name="Nygaard S."/>
            <person name="Zhang G."/>
        </authorList>
    </citation>
    <scope>NUCLEOTIDE SEQUENCE</scope>
</reference>
<accession>F4WWQ2</accession>
<dbReference type="InParanoid" id="F4WWQ2"/>
<proteinExistence type="predicted"/>
<organism evidence="2">
    <name type="scientific">Acromyrmex echinatior</name>
    <name type="common">Panamanian leafcutter ant</name>
    <name type="synonym">Acromyrmex octospinosus echinatior</name>
    <dbReference type="NCBI Taxonomy" id="103372"/>
    <lineage>
        <taxon>Eukaryota</taxon>
        <taxon>Metazoa</taxon>
        <taxon>Ecdysozoa</taxon>
        <taxon>Arthropoda</taxon>
        <taxon>Hexapoda</taxon>
        <taxon>Insecta</taxon>
        <taxon>Pterygota</taxon>
        <taxon>Neoptera</taxon>
        <taxon>Endopterygota</taxon>
        <taxon>Hymenoptera</taxon>
        <taxon>Apocrita</taxon>
        <taxon>Aculeata</taxon>
        <taxon>Formicoidea</taxon>
        <taxon>Formicidae</taxon>
        <taxon>Myrmicinae</taxon>
        <taxon>Acromyrmex</taxon>
    </lineage>
</organism>
<dbReference type="EMBL" id="GL888412">
    <property type="protein sequence ID" value="EGI61374.1"/>
    <property type="molecule type" value="Genomic_DNA"/>
</dbReference>
<sequence>MRLDVCRCKQWIALNLGQRPSLPVLQVSALGSSALTAAVSVSPAEPRSSVGCIEPLVVRCVTPALRHTEDKQRTKRVHYHIFNRSEKQLGNVLKISRLLEGIQ</sequence>
<evidence type="ECO:0000313" key="1">
    <source>
        <dbReference type="EMBL" id="EGI61374.1"/>
    </source>
</evidence>
<evidence type="ECO:0000313" key="2">
    <source>
        <dbReference type="Proteomes" id="UP000007755"/>
    </source>
</evidence>
<keyword evidence="2" id="KW-1185">Reference proteome</keyword>
<name>F4WWQ2_ACREC</name>
<dbReference type="Proteomes" id="UP000007755">
    <property type="component" value="Unassembled WGS sequence"/>
</dbReference>
<protein>
    <submittedName>
        <fullName evidence="1">Uncharacterized protein</fullName>
    </submittedName>
</protein>
<gene>
    <name evidence="1" type="ORF">G5I_10371</name>
</gene>
<dbReference type="AlphaFoldDB" id="F4WWQ2"/>